<dbReference type="STRING" id="697282.Mettu_0341"/>
<dbReference type="Proteomes" id="UP000004664">
    <property type="component" value="Unassembled WGS sequence"/>
</dbReference>
<evidence type="ECO:0000313" key="1">
    <source>
        <dbReference type="EMBL" id="EGW21575.1"/>
    </source>
</evidence>
<accession>G3IUG5</accession>
<dbReference type="EMBL" id="JH109152">
    <property type="protein sequence ID" value="EGW21575.1"/>
    <property type="molecule type" value="Genomic_DNA"/>
</dbReference>
<reference evidence="1 2" key="1">
    <citation type="submission" date="2011-06" db="EMBL/GenBank/DDBJ databases">
        <title>Genomic sequence of Methylobacter tundripaludum SV96.</title>
        <authorList>
            <consortium name="US DOE Joint Genome Institute"/>
            <person name="Lucas S."/>
            <person name="Han J."/>
            <person name="Lapidus A."/>
            <person name="Cheng J.-F."/>
            <person name="Goodwin L."/>
            <person name="Pitluck S."/>
            <person name="Held B."/>
            <person name="Detter J.C."/>
            <person name="Han C."/>
            <person name="Tapia R."/>
            <person name="Land M."/>
            <person name="Hauser L."/>
            <person name="Kyrpides N."/>
            <person name="Ivanova N."/>
            <person name="Ovchinnikova G."/>
            <person name="Pagani I."/>
            <person name="Klotz M.G."/>
            <person name="Dispirito A.A."/>
            <person name="Murrell J.C."/>
            <person name="Dunfield P."/>
            <person name="Kalyuzhnaya M.G."/>
            <person name="Svenning M."/>
            <person name="Trotsenko Y.A."/>
            <person name="Stein L.Y."/>
            <person name="Woyke T."/>
        </authorList>
    </citation>
    <scope>NUCLEOTIDE SEQUENCE [LARGE SCALE GENOMIC DNA]</scope>
    <source>
        <strain evidence="2">ATCC BAA-1195 / DSM 17260 / SV96</strain>
    </source>
</reference>
<proteinExistence type="predicted"/>
<sequence length="67" mass="7548">MALSWRIDCAIFILDHLYFLPLSELIFLLKIKAIKVLLQARFPKVDALGKAAPASLILVLMDNLLIL</sequence>
<keyword evidence="2" id="KW-1185">Reference proteome</keyword>
<dbReference type="HOGENOM" id="CLU_2807582_0_0_6"/>
<protein>
    <submittedName>
        <fullName evidence="1">Uncharacterized protein</fullName>
    </submittedName>
</protein>
<gene>
    <name evidence="1" type="ORF">Mettu_0341</name>
</gene>
<dbReference type="AlphaFoldDB" id="G3IUG5"/>
<evidence type="ECO:0000313" key="2">
    <source>
        <dbReference type="Proteomes" id="UP000004664"/>
    </source>
</evidence>
<name>G3IUG5_METTV</name>
<organism evidence="1 2">
    <name type="scientific">Methylobacter tundripaludum (strain ATCC BAA-1195 / DSM 17260 / SV96)</name>
    <dbReference type="NCBI Taxonomy" id="697282"/>
    <lineage>
        <taxon>Bacteria</taxon>
        <taxon>Pseudomonadati</taxon>
        <taxon>Pseudomonadota</taxon>
        <taxon>Gammaproteobacteria</taxon>
        <taxon>Methylococcales</taxon>
        <taxon>Methylococcaceae</taxon>
        <taxon>Methylobacter</taxon>
    </lineage>
</organism>